<organism evidence="2">
    <name type="scientific">uncultured Solirubrobacterales bacterium</name>
    <dbReference type="NCBI Taxonomy" id="768556"/>
    <lineage>
        <taxon>Bacteria</taxon>
        <taxon>Bacillati</taxon>
        <taxon>Actinomycetota</taxon>
        <taxon>Thermoleophilia</taxon>
        <taxon>Solirubrobacterales</taxon>
        <taxon>environmental samples</taxon>
    </lineage>
</organism>
<reference evidence="2" key="1">
    <citation type="submission" date="2020-02" db="EMBL/GenBank/DDBJ databases">
        <authorList>
            <person name="Meier V. D."/>
        </authorList>
    </citation>
    <scope>NUCLEOTIDE SEQUENCE</scope>
    <source>
        <strain evidence="2">AVDCRST_MAG17</strain>
    </source>
</reference>
<feature type="non-terminal residue" evidence="2">
    <location>
        <position position="435"/>
    </location>
</feature>
<keyword evidence="2" id="KW-0548">Nucleotidyltransferase</keyword>
<feature type="region of interest" description="Disordered" evidence="1">
    <location>
        <begin position="222"/>
        <end position="291"/>
    </location>
</feature>
<dbReference type="EMBL" id="CADCVV010000137">
    <property type="protein sequence ID" value="CAA9508422.1"/>
    <property type="molecule type" value="Genomic_DNA"/>
</dbReference>
<feature type="region of interest" description="Disordered" evidence="1">
    <location>
        <begin position="315"/>
        <end position="435"/>
    </location>
</feature>
<proteinExistence type="predicted"/>
<evidence type="ECO:0000313" key="2">
    <source>
        <dbReference type="EMBL" id="CAA9508422.1"/>
    </source>
</evidence>
<name>A0A6J4SYI9_9ACTN</name>
<sequence>GRRCRRQRAAHQHLRASGRDAALRHRRFGRRRQVDPDRAVALRHQAALRRPARGRRAHQRAARRRLRQPRPADRRPASRARAGHHHRRRLPVLRHAEAQVRDRRHAGTHPVHAQHGHRRLERRPVDRADRRAQGRRRAVAAPRLLVVAPADSTSRRGHQQDGPGRLRRGRLRADRRGVLELGLEARGARHHLHPRLRPARRQPGRALGQHAVVPGLLAALPPRARPHRLGPQPDRQPVPRAVGRAPDAGRAPRLPRLRGPGGERGVPARGRGRRAPLRAPDPHQADRHLRRAARGGVPAALGDHAARGPDRHLARRLHLPPAQPADRGTRVRGHGLLDGGPAADGGRALRDQAHEPRGPRDRRGGALPARREHAAPRRGGERTRPQRDRTAATADERAAASRRVPAQSGDRRVHPDRRGDERHGGRGDGAGDGGV</sequence>
<feature type="non-terminal residue" evidence="2">
    <location>
        <position position="1"/>
    </location>
</feature>
<feature type="compositionally biased region" description="Basic residues" evidence="1">
    <location>
        <begin position="77"/>
        <end position="92"/>
    </location>
</feature>
<feature type="region of interest" description="Disordered" evidence="1">
    <location>
        <begin position="44"/>
        <end position="171"/>
    </location>
</feature>
<feature type="compositionally biased region" description="Basic residues" evidence="1">
    <location>
        <begin position="46"/>
        <end position="68"/>
    </location>
</feature>
<keyword evidence="2" id="KW-0808">Transferase</keyword>
<dbReference type="EC" id="2.7.7.4" evidence="2"/>
<feature type="compositionally biased region" description="Basic and acidic residues" evidence="1">
    <location>
        <begin position="347"/>
        <end position="399"/>
    </location>
</feature>
<protein>
    <submittedName>
        <fullName evidence="2">Sulfate adenylyltransferase subunit 1</fullName>
        <ecNumber evidence="2">2.7.7.4</ecNumber>
    </submittedName>
</protein>
<feature type="compositionally biased region" description="Low complexity" evidence="1">
    <location>
        <begin position="139"/>
        <end position="150"/>
    </location>
</feature>
<feature type="compositionally biased region" description="Basic and acidic residues" evidence="1">
    <location>
        <begin position="409"/>
        <end position="426"/>
    </location>
</feature>
<dbReference type="GO" id="GO:0004781">
    <property type="term" value="F:sulfate adenylyltransferase (ATP) activity"/>
    <property type="evidence" value="ECO:0007669"/>
    <property type="project" value="UniProtKB-EC"/>
</dbReference>
<feature type="compositionally biased region" description="Basic and acidic residues" evidence="1">
    <location>
        <begin position="122"/>
        <end position="132"/>
    </location>
</feature>
<feature type="compositionally biased region" description="Low complexity" evidence="1">
    <location>
        <begin position="239"/>
        <end position="258"/>
    </location>
</feature>
<accession>A0A6J4SYI9</accession>
<evidence type="ECO:0000256" key="1">
    <source>
        <dbReference type="SAM" id="MobiDB-lite"/>
    </source>
</evidence>
<dbReference type="AlphaFoldDB" id="A0A6J4SYI9"/>
<gene>
    <name evidence="2" type="ORF">AVDCRST_MAG17-1842</name>
</gene>
<feature type="compositionally biased region" description="Basic residues" evidence="1">
    <location>
        <begin position="102"/>
        <end position="121"/>
    </location>
</feature>